<reference evidence="3" key="1">
    <citation type="journal article" date="2019" name="Int. J. Syst. Evol. Microbiol.">
        <title>The Global Catalogue of Microorganisms (GCM) 10K type strain sequencing project: providing services to taxonomists for standard genome sequencing and annotation.</title>
        <authorList>
            <consortium name="The Broad Institute Genomics Platform"/>
            <consortium name="The Broad Institute Genome Sequencing Center for Infectious Disease"/>
            <person name="Wu L."/>
            <person name="Ma J."/>
        </authorList>
    </citation>
    <scope>NUCLEOTIDE SEQUENCE [LARGE SCALE GENOMIC DNA]</scope>
    <source>
        <strain evidence="3">CCUG 60527</strain>
    </source>
</reference>
<sequence length="225" mass="24381">MKKILILLTLFTVTFVYSQTTINKVLPNFSTLKVYNGIDVEIVKSDKSAIEITGPKAEKVKIKEENGVLKIALRFPETMAEGDVKATLFYKKPIMVIDANEGATITGKEISQSKVDIKAQEGAFINLVINTSHCYVKASSGGVIKLSGTTKNQDVNVDLGSTYHGFKLEVTNVSMIKAASGAKAEVLSNETLDAKVSFGGTIFYKGSPKVLKEKKVIGGTIEQRN</sequence>
<evidence type="ECO:0000313" key="3">
    <source>
        <dbReference type="Proteomes" id="UP001597062"/>
    </source>
</evidence>
<proteinExistence type="predicted"/>
<dbReference type="RefSeq" id="WP_386105382.1">
    <property type="nucleotide sequence ID" value="NZ_JBHTJR010000020.1"/>
</dbReference>
<name>A0ABW3JPJ4_9FLAO</name>
<comment type="caution">
    <text evidence="2">The sequence shown here is derived from an EMBL/GenBank/DDBJ whole genome shotgun (WGS) entry which is preliminary data.</text>
</comment>
<dbReference type="Proteomes" id="UP001597062">
    <property type="component" value="Unassembled WGS sequence"/>
</dbReference>
<feature type="domain" description="Putative auto-transporter adhesin head GIN" evidence="1">
    <location>
        <begin position="28"/>
        <end position="208"/>
    </location>
</feature>
<dbReference type="Pfam" id="PF10988">
    <property type="entry name" value="DUF2807"/>
    <property type="match status" value="1"/>
</dbReference>
<evidence type="ECO:0000259" key="1">
    <source>
        <dbReference type="Pfam" id="PF10988"/>
    </source>
</evidence>
<dbReference type="EMBL" id="JBHTJR010000020">
    <property type="protein sequence ID" value="MFD0992269.1"/>
    <property type="molecule type" value="Genomic_DNA"/>
</dbReference>
<gene>
    <name evidence="2" type="ORF">ACFQ1U_03545</name>
</gene>
<dbReference type="Gene3D" id="2.160.20.120">
    <property type="match status" value="1"/>
</dbReference>
<keyword evidence="3" id="KW-1185">Reference proteome</keyword>
<dbReference type="InterPro" id="IPR021255">
    <property type="entry name" value="DUF2807"/>
</dbReference>
<organism evidence="2 3">
    <name type="scientific">Tenacibaculum geojense</name>
    <dbReference type="NCBI Taxonomy" id="915352"/>
    <lineage>
        <taxon>Bacteria</taxon>
        <taxon>Pseudomonadati</taxon>
        <taxon>Bacteroidota</taxon>
        <taxon>Flavobacteriia</taxon>
        <taxon>Flavobacteriales</taxon>
        <taxon>Flavobacteriaceae</taxon>
        <taxon>Tenacibaculum</taxon>
    </lineage>
</organism>
<accession>A0ABW3JPJ4</accession>
<protein>
    <submittedName>
        <fullName evidence="2">Head GIN domain-containing protein</fullName>
    </submittedName>
</protein>
<evidence type="ECO:0000313" key="2">
    <source>
        <dbReference type="EMBL" id="MFD0992269.1"/>
    </source>
</evidence>